<name>A0A4R1F9J9_9NOCA</name>
<evidence type="ECO:0000256" key="1">
    <source>
        <dbReference type="SAM" id="SignalP"/>
    </source>
</evidence>
<reference evidence="2 3" key="1">
    <citation type="submission" date="2019-03" db="EMBL/GenBank/DDBJ databases">
        <title>Genomic Encyclopedia of Type Strains, Phase IV (KMG-IV): sequencing the most valuable type-strain genomes for metagenomic binning, comparative biology and taxonomic classification.</title>
        <authorList>
            <person name="Goeker M."/>
        </authorList>
    </citation>
    <scope>NUCLEOTIDE SEQUENCE [LARGE SCALE GENOMIC DNA]</scope>
    <source>
        <strain evidence="2 3">DSM 44684</strain>
    </source>
</reference>
<feature type="chain" id="PRO_5020648877" description="Carboxypeptidase family protein" evidence="1">
    <location>
        <begin position="30"/>
        <end position="154"/>
    </location>
</feature>
<keyword evidence="1" id="KW-0732">Signal</keyword>
<organism evidence="2 3">
    <name type="scientific">Nocardia alba</name>
    <dbReference type="NCBI Taxonomy" id="225051"/>
    <lineage>
        <taxon>Bacteria</taxon>
        <taxon>Bacillati</taxon>
        <taxon>Actinomycetota</taxon>
        <taxon>Actinomycetes</taxon>
        <taxon>Mycobacteriales</taxon>
        <taxon>Nocardiaceae</taxon>
        <taxon>Nocardia</taxon>
    </lineage>
</organism>
<evidence type="ECO:0000313" key="2">
    <source>
        <dbReference type="EMBL" id="TCJ90210.1"/>
    </source>
</evidence>
<proteinExistence type="predicted"/>
<comment type="caution">
    <text evidence="2">The sequence shown here is derived from an EMBL/GenBank/DDBJ whole genome shotgun (WGS) entry which is preliminary data.</text>
</comment>
<dbReference type="AlphaFoldDB" id="A0A4R1F9J9"/>
<accession>A0A4R1F9J9</accession>
<gene>
    <name evidence="2" type="ORF">DFR71_6101</name>
</gene>
<evidence type="ECO:0000313" key="3">
    <source>
        <dbReference type="Proteomes" id="UP000294856"/>
    </source>
</evidence>
<dbReference type="STRING" id="1210063.GCA_001612665_06093"/>
<protein>
    <recommendedName>
        <fullName evidence="4">Carboxypeptidase family protein</fullName>
    </recommendedName>
</protein>
<feature type="signal peptide" evidence="1">
    <location>
        <begin position="1"/>
        <end position="29"/>
    </location>
</feature>
<keyword evidence="3" id="KW-1185">Reference proteome</keyword>
<evidence type="ECO:0008006" key="4">
    <source>
        <dbReference type="Google" id="ProtNLM"/>
    </source>
</evidence>
<dbReference type="EMBL" id="SMFR01000007">
    <property type="protein sequence ID" value="TCJ90210.1"/>
    <property type="molecule type" value="Genomic_DNA"/>
</dbReference>
<dbReference type="SUPFAM" id="SSF49478">
    <property type="entry name" value="Cna protein B-type domain"/>
    <property type="match status" value="1"/>
</dbReference>
<sequence length="154" mass="15828">MPRFVISQCLAIGLVATALMGSAVGSASAHPGADDTIAQNAGPCAELRQARQNDQGVRAAGPTAAGQIDAVLIAATNRAPIAGGKIVLTGIDACGDSIHRHMSTSVNGQVSFRGLQPGRYRLTAYRNSSATRSVTKADIDLPTPSLKTIQFTAD</sequence>
<dbReference type="Proteomes" id="UP000294856">
    <property type="component" value="Unassembled WGS sequence"/>
</dbReference>